<sequence length="138" mass="15013">MSSPISLSSSNKSLTDLIRDALVDVYNNCPAGWHEFECATLSAIAGMSTEIAKATAAMEEDTDMMDVNDNDDDDDDDDGDDDGSSSGCGGSGHHDENGRPIYRCPFADCRKPYKGMRTRARHIMNKHPNQPVPAFNDP</sequence>
<evidence type="ECO:0000313" key="4">
    <source>
        <dbReference type="Proteomes" id="UP000076584"/>
    </source>
</evidence>
<feature type="region of interest" description="Disordered" evidence="1">
    <location>
        <begin position="54"/>
        <end position="107"/>
    </location>
</feature>
<gene>
    <name evidence="3" type="ORF">CI238_01443</name>
</gene>
<dbReference type="PROSITE" id="PS00028">
    <property type="entry name" value="ZINC_FINGER_C2H2_1"/>
    <property type="match status" value="1"/>
</dbReference>
<dbReference type="InterPro" id="IPR013087">
    <property type="entry name" value="Znf_C2H2_type"/>
</dbReference>
<feature type="compositionally biased region" description="Acidic residues" evidence="1">
    <location>
        <begin position="58"/>
        <end position="83"/>
    </location>
</feature>
<accession>A0A162PUK4</accession>
<dbReference type="Proteomes" id="UP000076584">
    <property type="component" value="Unassembled WGS sequence"/>
</dbReference>
<name>A0A162PUK4_COLIC</name>
<proteinExistence type="predicted"/>
<keyword evidence="4" id="KW-1185">Reference proteome</keyword>
<dbReference type="AlphaFoldDB" id="A0A162PUK4"/>
<organism evidence="3 4">
    <name type="scientific">Colletotrichum incanum</name>
    <name type="common">Soybean anthracnose fungus</name>
    <dbReference type="NCBI Taxonomy" id="1573173"/>
    <lineage>
        <taxon>Eukaryota</taxon>
        <taxon>Fungi</taxon>
        <taxon>Dikarya</taxon>
        <taxon>Ascomycota</taxon>
        <taxon>Pezizomycotina</taxon>
        <taxon>Sordariomycetes</taxon>
        <taxon>Hypocreomycetidae</taxon>
        <taxon>Glomerellales</taxon>
        <taxon>Glomerellaceae</taxon>
        <taxon>Colletotrichum</taxon>
        <taxon>Colletotrichum spaethianum species complex</taxon>
    </lineage>
</organism>
<comment type="caution">
    <text evidence="3">The sequence shown here is derived from an EMBL/GenBank/DDBJ whole genome shotgun (WGS) entry which is preliminary data.</text>
</comment>
<evidence type="ECO:0000259" key="2">
    <source>
        <dbReference type="PROSITE" id="PS00028"/>
    </source>
</evidence>
<feature type="domain" description="C2H2-type" evidence="2">
    <location>
        <begin position="104"/>
        <end position="127"/>
    </location>
</feature>
<evidence type="ECO:0000256" key="1">
    <source>
        <dbReference type="SAM" id="MobiDB-lite"/>
    </source>
</evidence>
<dbReference type="EMBL" id="LFIW01000219">
    <property type="protein sequence ID" value="KZL87587.1"/>
    <property type="molecule type" value="Genomic_DNA"/>
</dbReference>
<protein>
    <recommendedName>
        <fullName evidence="2">C2H2-type domain-containing protein</fullName>
    </recommendedName>
</protein>
<evidence type="ECO:0000313" key="3">
    <source>
        <dbReference type="EMBL" id="KZL87587.1"/>
    </source>
</evidence>
<reference evidence="3 4" key="1">
    <citation type="submission" date="2015-06" db="EMBL/GenBank/DDBJ databases">
        <title>Survival trade-offs in plant roots during colonization by closely related pathogenic and mutualistic fungi.</title>
        <authorList>
            <person name="Hacquard S."/>
            <person name="Kracher B."/>
            <person name="Hiruma K."/>
            <person name="Weinman A."/>
            <person name="Muench P."/>
            <person name="Garrido Oter R."/>
            <person name="Ver Loren van Themaat E."/>
            <person name="Dallerey J.-F."/>
            <person name="Damm U."/>
            <person name="Henrissat B."/>
            <person name="Lespinet O."/>
            <person name="Thon M."/>
            <person name="Kemen E."/>
            <person name="McHardy A.C."/>
            <person name="Schulze-Lefert P."/>
            <person name="O'Connell R.J."/>
        </authorList>
    </citation>
    <scope>NUCLEOTIDE SEQUENCE [LARGE SCALE GENOMIC DNA]</scope>
    <source>
        <strain evidence="3 4">MAFF 238704</strain>
    </source>
</reference>
<dbReference type="STRING" id="1573173.A0A162PUK4"/>